<dbReference type="EMBL" id="BONG01000001">
    <property type="protein sequence ID" value="GIF86768.1"/>
    <property type="molecule type" value="Genomic_DNA"/>
</dbReference>
<dbReference type="InterPro" id="IPR052735">
    <property type="entry name" value="NAD_biosynth-regulator"/>
</dbReference>
<evidence type="ECO:0000259" key="1">
    <source>
        <dbReference type="Pfam" id="PF13521"/>
    </source>
</evidence>
<sequence length="359" mass="39112">MSRRHAHGMVVGKFYPPHAGHHHLIRVAAAACAEVTVVVAPSRQESIPLRTRLEWLREEHADTPWVRFAGRYDDLRVDYDDPAVWDGHCAVFREAVGGRAVDAVFSSEKYGDELARRFGAVHVEVDTPRLAFPVSGTAVRADPVAHWAMLSAPVRAWFTRRVVVLGAESTGTTTMAAALSAHFAARGGVWAATRWVPEYGRELTERKLAALRAADPAATVFDVAWDRSDFVAVARAQSAAEDAAARRGSPLLVCDTDALATQVWEERYLGSSSPQVRALARRPDLYLLTSHVGVAFDDDGLRDGEHLRGWMTGRFREVLAAAPAPVVELSGSHEVRLRTAVTACEQALSTGRELAAPLG</sequence>
<reference evidence="2 3" key="1">
    <citation type="submission" date="2021-01" db="EMBL/GenBank/DDBJ databases">
        <title>Whole genome shotgun sequence of Catellatospora chokoriensis NBRC 107358.</title>
        <authorList>
            <person name="Komaki H."/>
            <person name="Tamura T."/>
        </authorList>
    </citation>
    <scope>NUCLEOTIDE SEQUENCE [LARGE SCALE GENOMIC DNA]</scope>
    <source>
        <strain evidence="2 3">NBRC 107358</strain>
    </source>
</reference>
<protein>
    <submittedName>
        <fullName evidence="2">Transcriptional regulator NadR</fullName>
    </submittedName>
</protein>
<dbReference type="AlphaFoldDB" id="A0A8J3JU03"/>
<dbReference type="PANTHER" id="PTHR37512">
    <property type="entry name" value="TRIFUNCTIONAL NAD BIOSYNTHESIS/REGULATOR PROTEIN NADR"/>
    <property type="match status" value="1"/>
</dbReference>
<evidence type="ECO:0000313" key="2">
    <source>
        <dbReference type="EMBL" id="GIF86768.1"/>
    </source>
</evidence>
<dbReference type="PANTHER" id="PTHR37512:SF1">
    <property type="entry name" value="NADR_TTD14 AAA DOMAIN-CONTAINING PROTEIN"/>
    <property type="match status" value="1"/>
</dbReference>
<dbReference type="InterPro" id="IPR004821">
    <property type="entry name" value="Cyt_trans-like"/>
</dbReference>
<dbReference type="Proteomes" id="UP000619293">
    <property type="component" value="Unassembled WGS sequence"/>
</dbReference>
<dbReference type="Pfam" id="PF13521">
    <property type="entry name" value="AAA_28"/>
    <property type="match status" value="1"/>
</dbReference>
<gene>
    <name evidence="2" type="primary">nadR</name>
    <name evidence="2" type="ORF">Cch02nite_02120</name>
</gene>
<dbReference type="Gene3D" id="3.40.50.620">
    <property type="entry name" value="HUPs"/>
    <property type="match status" value="1"/>
</dbReference>
<dbReference type="InterPro" id="IPR038727">
    <property type="entry name" value="NadR/Ttd14_AAA_dom"/>
</dbReference>
<dbReference type="NCBIfam" id="TIGR00125">
    <property type="entry name" value="cyt_tran_rel"/>
    <property type="match status" value="1"/>
</dbReference>
<evidence type="ECO:0000313" key="3">
    <source>
        <dbReference type="Proteomes" id="UP000619293"/>
    </source>
</evidence>
<accession>A0A8J3JU03</accession>
<dbReference type="GO" id="GO:0003824">
    <property type="term" value="F:catalytic activity"/>
    <property type="evidence" value="ECO:0007669"/>
    <property type="project" value="InterPro"/>
</dbReference>
<comment type="caution">
    <text evidence="2">The sequence shown here is derived from an EMBL/GenBank/DDBJ whole genome shotgun (WGS) entry which is preliminary data.</text>
</comment>
<dbReference type="Gene3D" id="3.40.50.300">
    <property type="entry name" value="P-loop containing nucleotide triphosphate hydrolases"/>
    <property type="match status" value="1"/>
</dbReference>
<dbReference type="InterPro" id="IPR014729">
    <property type="entry name" value="Rossmann-like_a/b/a_fold"/>
</dbReference>
<organism evidence="2 3">
    <name type="scientific">Catellatospora chokoriensis</name>
    <dbReference type="NCBI Taxonomy" id="310353"/>
    <lineage>
        <taxon>Bacteria</taxon>
        <taxon>Bacillati</taxon>
        <taxon>Actinomycetota</taxon>
        <taxon>Actinomycetes</taxon>
        <taxon>Micromonosporales</taxon>
        <taxon>Micromonosporaceae</taxon>
        <taxon>Catellatospora</taxon>
    </lineage>
</organism>
<keyword evidence="3" id="KW-1185">Reference proteome</keyword>
<proteinExistence type="predicted"/>
<dbReference type="InterPro" id="IPR027417">
    <property type="entry name" value="P-loop_NTPase"/>
</dbReference>
<name>A0A8J3JU03_9ACTN</name>
<dbReference type="SUPFAM" id="SSF52374">
    <property type="entry name" value="Nucleotidylyl transferase"/>
    <property type="match status" value="1"/>
</dbReference>
<feature type="domain" description="NadR/Ttd14 AAA" evidence="1">
    <location>
        <begin position="161"/>
        <end position="336"/>
    </location>
</feature>
<dbReference type="RefSeq" id="WP_239120116.1">
    <property type="nucleotide sequence ID" value="NZ_BAAALB010000004.1"/>
</dbReference>
<dbReference type="SUPFAM" id="SSF52540">
    <property type="entry name" value="P-loop containing nucleoside triphosphate hydrolases"/>
    <property type="match status" value="1"/>
</dbReference>